<evidence type="ECO:0000313" key="8">
    <source>
        <dbReference type="Proteomes" id="UP000830671"/>
    </source>
</evidence>
<keyword evidence="2 4" id="KW-0863">Zinc-finger</keyword>
<dbReference type="SUPFAM" id="SSF144232">
    <property type="entry name" value="HIT/MYND zinc finger-like"/>
    <property type="match status" value="1"/>
</dbReference>
<evidence type="ECO:0000256" key="4">
    <source>
        <dbReference type="PROSITE-ProRule" id="PRU00134"/>
    </source>
</evidence>
<dbReference type="InterPro" id="IPR002893">
    <property type="entry name" value="Znf_MYND"/>
</dbReference>
<dbReference type="PROSITE" id="PS01360">
    <property type="entry name" value="ZF_MYND_1"/>
    <property type="match status" value="1"/>
</dbReference>
<feature type="domain" description="MYND-type" evidence="6">
    <location>
        <begin position="1167"/>
        <end position="1208"/>
    </location>
</feature>
<dbReference type="PROSITE" id="PS50865">
    <property type="entry name" value="ZF_MYND_2"/>
    <property type="match status" value="1"/>
</dbReference>
<keyword evidence="8" id="KW-1185">Reference proteome</keyword>
<evidence type="ECO:0000256" key="3">
    <source>
        <dbReference type="ARBA" id="ARBA00022833"/>
    </source>
</evidence>
<dbReference type="InterPro" id="IPR027974">
    <property type="entry name" value="DUF4470"/>
</dbReference>
<keyword evidence="1" id="KW-0479">Metal-binding</keyword>
<accession>A0A9Q8SQP3</accession>
<feature type="region of interest" description="Disordered" evidence="5">
    <location>
        <begin position="1952"/>
        <end position="1981"/>
    </location>
</feature>
<organism evidence="7 8">
    <name type="scientific">Colletotrichum lupini</name>
    <dbReference type="NCBI Taxonomy" id="145971"/>
    <lineage>
        <taxon>Eukaryota</taxon>
        <taxon>Fungi</taxon>
        <taxon>Dikarya</taxon>
        <taxon>Ascomycota</taxon>
        <taxon>Pezizomycotina</taxon>
        <taxon>Sordariomycetes</taxon>
        <taxon>Hypocreomycetidae</taxon>
        <taxon>Glomerellales</taxon>
        <taxon>Glomerellaceae</taxon>
        <taxon>Colletotrichum</taxon>
        <taxon>Colletotrichum acutatum species complex</taxon>
    </lineage>
</organism>
<dbReference type="Pfam" id="PF06985">
    <property type="entry name" value="HET"/>
    <property type="match status" value="1"/>
</dbReference>
<sequence>MFTPTVANSTSYFYALGNTPAINLAKNLPNGVDASLLLLGCGDVRNIIYTAYNEIGLPGRNLDITVNDIDEAILARNIFLFSLLIDNDNVSGNTPWNLYYNLHIDSSDLHILSSQVKKLLKASESLKSWKSSSYGKVLPFCDQATLDDVRAVWISYENAAASDNVIANSEALTANLKHSIEMKRIAFGNDVAFTGLRSAAPAALQNAQEVTEASQQFWESADATPNGAVSNPNPLFYASLSKHHLLHYGTDPVLGFHLAAAFIPLTEQSPLKPDQQDERTRVFSAAKTQFREWAAACGTLLRGKKLVIRSIASEALAFCHTLQHLIVTKETSAGWYRRQFDARVLSLDQDVYGAKSTAPIAFDTVDTSNLADHFGTLNILMSALPLLTPHPWSAVFTETLLKRESTAKEAFHTLLYGHGPTISLLVGASAVEYWTNSTAVSSVDEILIGLSTKSIQAKGDEVAQVHSRITWKQSKLFSGVNASGPLAIESEALASIFFNLYLKVFAHENPMKLLSISKSSVTQLIRNTAYSHFHRGTLVSLLHYLKLRLSVDNFEKTCGFLLQKISAERSLMFTGNLRQDLSVQMHTQGVDSEDWLRAEIKPNRNLGGFDSWTSVPEVVAVTLVVPREKIARVFDGSDQAKISSPTIRGSLVSGEDANHKWHNFYDEVQLVFGTVKSSGNRDTSDFSVTVDADPAGWLGQSPLIATFYVSAAALQVERKTSYVRLEVLSSAQSIAVFSKTLGSELRIFQAKLADEDSVFITKYMPGQTRYPAASEAAGLVAETAFEKSTDSESTFTANASRRQDRIETITGHLDILSTKGKKFLSDKLPITLDQVSPFTVNVVFGNKELVYPLTFPALIDASKAKTRIARTSAYVEVIAPFAEPSSDPETNTVLTDFVYPTQLARGLSNTPADLNTPHLNLDRLPIIDVAKRDELSFLNTLLSFEFSVRERALRERINASRLDLAPSPRVNFKESIFTMTMLSTGQQGGQTGLFCLNHPDRGGIHMLFFVSALRLDAASASVVLDAAVLPFTLPVIKKVEPFLLLLRELEMASVTVNDEELILWKKVLPALAERTRTWNHNSSCEYRKAGATIPLSLEPSEPALCSCGRGQFPANFIGLPEWDTASKYATRIAISPTFAVPFVEEIVDTSKYKDYRANGMAPPKERCTNCGKEPTNGAALKKCMRCLSAKYCSADCQKKDWRKHRGECKESEAHHVIIRRPHVLTGVNLNRNFHKRDDRMMILQQGFHDNVTLRPRLESTLALESFAESSEVDYATLSHTWESGEVSFQEMSSAAVASTTKSKAGFDKEKGLGYAWIDTCCIDKSSSAELSEAINSMFRWYQEAKVCLVFLSDLRPEVGSTGPGIHKISDLSRCKWFTRGRTLQELIAPAAVEFYDAGWKLRFSKDVWSGRLSTITNIDIDILTFEKELSAVPVAVKMSWAAHRRTTRVEDRAYSLLGLFDIHIPMIYGEGRKAFQRLQEEIAKETDDLSLFAWVAVDENQRYRGIFAQELAEFTFCGNYMRCNRLTSDRNEFSITNKGVRFTYVLGVNTDASATWLLPFLMQGNCQKCHYQHSIYIGLVFTAEGWVRATPGRCRYESDGPSFPSFIDVCVRKTVTASESRRLEQRPGHFFKPDWAPGDCLSRCGKLLAAEPSFLWNPAYRGFVGEAQAEDFMGIIKLSLSALPSNIIICLVLFKVKDRPPEVQLFLVPDWPWELKEGIVYPEGTSSSETEMRLYKRSLLPYSPSNLSSARATCCHGQFSFDVTVTAEVDEKMRLILSCKYLKEPQRDKQRRFMPPYSHHDVIPSVRILHRETRHLEKDPYSVPENHTARRYMHQAAQDHLQSLQSPATIDFNDPQKRNPRDVHNFADLHSLHGQPCCHYQRARNSRYFEKVRLQPDIQPPKKADYAHSSLLKQRQAIPKTNQHDLSKGGGRHFQLRHWKWRQAKNWKRMNGHHHRQGHPLQASTHRPFVSDPPSPLKTHRTLSEDTMNARITKDQRWLTSHSTKKLLFKTTQTDRLHTPRKNRTEKKIPKNDLVQAQANVQSQSLSLFPPLPPVFNAHVLEAFRSSILPPIGQPANKARKLAVGYTTLLQMSGDLVGHYSLQAGSHTNGACSELGGGARKDAQCTRRGSRILSSCKFTAPKLAKSLSCSHADTPREGQSWFIQDDIEDLCPCNNPSQGVGPFAFII</sequence>
<dbReference type="RefSeq" id="XP_049142729.1">
    <property type="nucleotide sequence ID" value="XM_049285586.1"/>
</dbReference>
<evidence type="ECO:0000256" key="2">
    <source>
        <dbReference type="ARBA" id="ARBA00022771"/>
    </source>
</evidence>
<dbReference type="Pfam" id="PF26640">
    <property type="entry name" value="DUF8212"/>
    <property type="match status" value="1"/>
</dbReference>
<dbReference type="Gene3D" id="6.10.140.2220">
    <property type="match status" value="1"/>
</dbReference>
<dbReference type="PANTHER" id="PTHR10622:SF12">
    <property type="entry name" value="HET DOMAIN-CONTAINING PROTEIN"/>
    <property type="match status" value="1"/>
</dbReference>
<dbReference type="KEGG" id="clup:CLUP02_06587"/>
<proteinExistence type="predicted"/>
<dbReference type="InterPro" id="IPR058525">
    <property type="entry name" value="DUF8212"/>
</dbReference>
<evidence type="ECO:0000256" key="1">
    <source>
        <dbReference type="ARBA" id="ARBA00022723"/>
    </source>
</evidence>
<name>A0A9Q8SQP3_9PEZI</name>
<evidence type="ECO:0000259" key="6">
    <source>
        <dbReference type="PROSITE" id="PS50865"/>
    </source>
</evidence>
<protein>
    <submittedName>
        <fullName evidence="7">MYND finger</fullName>
    </submittedName>
</protein>
<dbReference type="Proteomes" id="UP000830671">
    <property type="component" value="Chromosome 3"/>
</dbReference>
<dbReference type="Pfam" id="PF14737">
    <property type="entry name" value="DUF4470"/>
    <property type="match status" value="1"/>
</dbReference>
<keyword evidence="3" id="KW-0862">Zinc</keyword>
<dbReference type="GeneID" id="73340596"/>
<evidence type="ECO:0000256" key="5">
    <source>
        <dbReference type="SAM" id="MobiDB-lite"/>
    </source>
</evidence>
<dbReference type="GO" id="GO:0008270">
    <property type="term" value="F:zinc ion binding"/>
    <property type="evidence" value="ECO:0007669"/>
    <property type="project" value="UniProtKB-KW"/>
</dbReference>
<gene>
    <name evidence="7" type="ORF">CLUP02_06587</name>
</gene>
<dbReference type="Pfam" id="PF01753">
    <property type="entry name" value="zf-MYND"/>
    <property type="match status" value="1"/>
</dbReference>
<evidence type="ECO:0000313" key="7">
    <source>
        <dbReference type="EMBL" id="UQC81101.1"/>
    </source>
</evidence>
<reference evidence="7" key="1">
    <citation type="journal article" date="2021" name="Mol. Plant Microbe Interact.">
        <title>Complete Genome Sequence of the Plant-Pathogenic Fungus Colletotrichum lupini.</title>
        <authorList>
            <person name="Baroncelli R."/>
            <person name="Pensec F."/>
            <person name="Da Lio D."/>
            <person name="Boufleur T."/>
            <person name="Vicente I."/>
            <person name="Sarrocco S."/>
            <person name="Picot A."/>
            <person name="Baraldi E."/>
            <person name="Sukno S."/>
            <person name="Thon M."/>
            <person name="Le Floch G."/>
        </authorList>
    </citation>
    <scope>NUCLEOTIDE SEQUENCE</scope>
    <source>
        <strain evidence="7">IMI 504893</strain>
    </source>
</reference>
<dbReference type="PANTHER" id="PTHR10622">
    <property type="entry name" value="HET DOMAIN-CONTAINING PROTEIN"/>
    <property type="match status" value="1"/>
</dbReference>
<dbReference type="EMBL" id="CP019475">
    <property type="protein sequence ID" value="UQC81101.1"/>
    <property type="molecule type" value="Genomic_DNA"/>
</dbReference>
<dbReference type="InterPro" id="IPR010730">
    <property type="entry name" value="HET"/>
</dbReference>